<reference evidence="1 2" key="1">
    <citation type="submission" date="2016-03" db="EMBL/GenBank/DDBJ databases">
        <authorList>
            <consortium name="Pathogen Informatics"/>
        </authorList>
    </citation>
    <scope>NUCLEOTIDE SEQUENCE [LARGE SCALE GENOMIC DNA]</scope>
    <source>
        <strain evidence="1 2">NCTC13364</strain>
    </source>
</reference>
<proteinExistence type="predicted"/>
<gene>
    <name evidence="1" type="ORF">SAMEA1982600_01325</name>
</gene>
<protein>
    <submittedName>
        <fullName evidence="1">Uncharacterized protein</fullName>
    </submittedName>
</protein>
<dbReference type="Proteomes" id="UP000077037">
    <property type="component" value="Unassembled WGS sequence"/>
</dbReference>
<evidence type="ECO:0000313" key="1">
    <source>
        <dbReference type="EMBL" id="SAI10782.1"/>
    </source>
</evidence>
<dbReference type="OrthoDB" id="8689440at2"/>
<organism evidence="1 2">
    <name type="scientific">Bordetella ansorpii</name>
    <dbReference type="NCBI Taxonomy" id="288768"/>
    <lineage>
        <taxon>Bacteria</taxon>
        <taxon>Pseudomonadati</taxon>
        <taxon>Pseudomonadota</taxon>
        <taxon>Betaproteobacteria</taxon>
        <taxon>Burkholderiales</taxon>
        <taxon>Alcaligenaceae</taxon>
        <taxon>Bordetella</taxon>
    </lineage>
</organism>
<dbReference type="EMBL" id="FKBS01000013">
    <property type="protein sequence ID" value="SAI10782.1"/>
    <property type="molecule type" value="Genomic_DNA"/>
</dbReference>
<dbReference type="RefSeq" id="WP_066410225.1">
    <property type="nucleotide sequence ID" value="NZ_FKBS01000013.1"/>
</dbReference>
<evidence type="ECO:0000313" key="2">
    <source>
        <dbReference type="Proteomes" id="UP000077037"/>
    </source>
</evidence>
<name>A0A157MNX2_9BORD</name>
<dbReference type="AlphaFoldDB" id="A0A157MNX2"/>
<accession>A0A157MNX2</accession>
<sequence length="60" mass="6636">MIKIPHGVVMSDELERQLMVQAMQEQFRPHPLRALLAGLRKLMARTGRPAQIKTAAASAA</sequence>